<dbReference type="Proteomes" id="UP000825434">
    <property type="component" value="Chromosome 4"/>
</dbReference>
<proteinExistence type="predicted"/>
<feature type="compositionally biased region" description="Low complexity" evidence="1">
    <location>
        <begin position="145"/>
        <end position="168"/>
    </location>
</feature>
<feature type="compositionally biased region" description="Basic residues" evidence="1">
    <location>
        <begin position="116"/>
        <end position="126"/>
    </location>
</feature>
<sequence length="402" mass="43170">MSGLGIVLEEAENRPAEAFGEPLLPPLPKGEPFLRSISTSFVSLNDSPAASSHNHSHSASTDDGLGDFLSNGSYASYELDSPSLRIDAMPLQFPGEQSSPSQVPPSPATSGSSPLRRLKSLKKGIRKLSLSKITNASDDKKPLFSPLQSSEVSSVSSNHLHSASSVESAQSQPIQVQATAPMGHHSHSNSQSNSLQSQGPSVSSAAPSGPASVSDELPTRRRTLSNPMGSVASTPPVPSPVIMLSENLTLSKKNLSDTEQSFFDNLQSDDSASSREERIDSIDKLTTSDELIEYSLFLHEHKKSIESAYAVTKDRLSHSGWCSSSDLENLSLQRDSSLSQIDTKLLKIEERLNSRFNLSMLNNASIQPKVMSVRASKTPSMSPSLKMLESRCLSFAMETGEA</sequence>
<reference evidence="2 3" key="1">
    <citation type="submission" date="2021-06" db="EMBL/GenBank/DDBJ databases">
        <title>Candida outbreak in Lebanon.</title>
        <authorList>
            <person name="Finianos M."/>
        </authorList>
    </citation>
    <scope>NUCLEOTIDE SEQUENCE [LARGE SCALE GENOMIC DNA]</scope>
    <source>
        <strain evidence="2">CA3LBN</strain>
    </source>
</reference>
<dbReference type="EMBL" id="CP076664">
    <property type="protein sequence ID" value="QWU88949.1"/>
    <property type="molecule type" value="Genomic_DNA"/>
</dbReference>
<gene>
    <name evidence="2" type="ORF">CA3LBN_003272</name>
</gene>
<feature type="region of interest" description="Disordered" evidence="1">
    <location>
        <begin position="1"/>
        <end position="30"/>
    </location>
</feature>
<feature type="compositionally biased region" description="Low complexity" evidence="1">
    <location>
        <begin position="188"/>
        <end position="214"/>
    </location>
</feature>
<name>A0ABX8I768_9ASCO</name>
<feature type="compositionally biased region" description="Polar residues" evidence="1">
    <location>
        <begin position="169"/>
        <end position="178"/>
    </location>
</feature>
<feature type="compositionally biased region" description="Low complexity" evidence="1">
    <location>
        <begin position="47"/>
        <end position="59"/>
    </location>
</feature>
<protein>
    <submittedName>
        <fullName evidence="2">Uncharacterized protein</fullName>
    </submittedName>
</protein>
<feature type="region of interest" description="Disordered" evidence="1">
    <location>
        <begin position="86"/>
        <end position="239"/>
    </location>
</feature>
<accession>A0ABX8I768</accession>
<evidence type="ECO:0000256" key="1">
    <source>
        <dbReference type="SAM" id="MobiDB-lite"/>
    </source>
</evidence>
<evidence type="ECO:0000313" key="2">
    <source>
        <dbReference type="EMBL" id="QWU88949.1"/>
    </source>
</evidence>
<feature type="region of interest" description="Disordered" evidence="1">
    <location>
        <begin position="44"/>
        <end position="65"/>
    </location>
</feature>
<evidence type="ECO:0000313" key="3">
    <source>
        <dbReference type="Proteomes" id="UP000825434"/>
    </source>
</evidence>
<keyword evidence="3" id="KW-1185">Reference proteome</keyword>
<organism evidence="2 3">
    <name type="scientific">Candidozyma haemuli</name>
    <dbReference type="NCBI Taxonomy" id="45357"/>
    <lineage>
        <taxon>Eukaryota</taxon>
        <taxon>Fungi</taxon>
        <taxon>Dikarya</taxon>
        <taxon>Ascomycota</taxon>
        <taxon>Saccharomycotina</taxon>
        <taxon>Pichiomycetes</taxon>
        <taxon>Metschnikowiaceae</taxon>
        <taxon>Candidozyma</taxon>
    </lineage>
</organism>